<name>A0A382VC71_9ZZZZ</name>
<proteinExistence type="inferred from homology"/>
<gene>
    <name evidence="3" type="ORF">METZ01_LOCUS396479</name>
</gene>
<dbReference type="Gene3D" id="3.30.930.10">
    <property type="entry name" value="Bira Bifunctional Protein, Domain 2"/>
    <property type="match status" value="1"/>
</dbReference>
<feature type="domain" description="Aminoacyl-transfer RNA synthetases class-II family profile" evidence="2">
    <location>
        <begin position="22"/>
        <end position="156"/>
    </location>
</feature>
<comment type="similarity">
    <text evidence="1">Belongs to the class-II aminoacyl-tRNA synthetase family.</text>
</comment>
<evidence type="ECO:0000313" key="3">
    <source>
        <dbReference type="EMBL" id="SVD43625.1"/>
    </source>
</evidence>
<dbReference type="EMBL" id="UINC01150526">
    <property type="protein sequence ID" value="SVD43625.1"/>
    <property type="molecule type" value="Genomic_DNA"/>
</dbReference>
<evidence type="ECO:0000259" key="2">
    <source>
        <dbReference type="PROSITE" id="PS50862"/>
    </source>
</evidence>
<dbReference type="SUPFAM" id="SSF55681">
    <property type="entry name" value="Class II aaRS and biotin synthetases"/>
    <property type="match status" value="1"/>
</dbReference>
<evidence type="ECO:0000256" key="1">
    <source>
        <dbReference type="ARBA" id="ARBA00008226"/>
    </source>
</evidence>
<organism evidence="3">
    <name type="scientific">marine metagenome</name>
    <dbReference type="NCBI Taxonomy" id="408172"/>
    <lineage>
        <taxon>unclassified sequences</taxon>
        <taxon>metagenomes</taxon>
        <taxon>ecological metagenomes</taxon>
    </lineage>
</organism>
<dbReference type="InterPro" id="IPR006195">
    <property type="entry name" value="aa-tRNA-synth_II"/>
</dbReference>
<sequence length="156" mass="18044">MKKKLGIPKGTRDFDSIQLYKRNYIIDVIKDNFLKFGFNPIETPSFERSSTLLGKYGDEGDRLIFKILKSGDFLKDLDNQDLVASNKGKIASKISDKALRYDLTVPFARYVVQNQNEITLPFKRFQIQPVWRADKPQRGRFREFLQCDADVIGSQS</sequence>
<dbReference type="AlphaFoldDB" id="A0A382VC71"/>
<dbReference type="InterPro" id="IPR045864">
    <property type="entry name" value="aa-tRNA-synth_II/BPL/LPL"/>
</dbReference>
<dbReference type="PANTHER" id="PTHR11476">
    <property type="entry name" value="HISTIDYL-TRNA SYNTHETASE"/>
    <property type="match status" value="1"/>
</dbReference>
<reference evidence="3" key="1">
    <citation type="submission" date="2018-05" db="EMBL/GenBank/DDBJ databases">
        <authorList>
            <person name="Lanie J.A."/>
            <person name="Ng W.-L."/>
            <person name="Kazmierczak K.M."/>
            <person name="Andrzejewski T.M."/>
            <person name="Davidsen T.M."/>
            <person name="Wayne K.J."/>
            <person name="Tettelin H."/>
            <person name="Glass J.I."/>
            <person name="Rusch D."/>
            <person name="Podicherti R."/>
            <person name="Tsui H.-C.T."/>
            <person name="Winkler M.E."/>
        </authorList>
    </citation>
    <scope>NUCLEOTIDE SEQUENCE</scope>
</reference>
<protein>
    <recommendedName>
        <fullName evidence="2">Aminoacyl-transfer RNA synthetases class-II family profile domain-containing protein</fullName>
    </recommendedName>
</protein>
<accession>A0A382VC71</accession>
<feature type="non-terminal residue" evidence="3">
    <location>
        <position position="156"/>
    </location>
</feature>
<dbReference type="PROSITE" id="PS50862">
    <property type="entry name" value="AA_TRNA_LIGASE_II"/>
    <property type="match status" value="1"/>
</dbReference>
<dbReference type="PANTHER" id="PTHR11476:SF7">
    <property type="entry name" value="HISTIDINE--TRNA LIGASE"/>
    <property type="match status" value="1"/>
</dbReference>